<accession>A0A0A9EGP1</accession>
<dbReference type="AlphaFoldDB" id="A0A0A9EGP1"/>
<evidence type="ECO:0000313" key="1">
    <source>
        <dbReference type="EMBL" id="JAD99929.1"/>
    </source>
</evidence>
<sequence>MRSPLSRSGRCVEPRSSPTNTAVCLYSIIRTKTGTREASPGLSSSMS</sequence>
<reference evidence="1" key="2">
    <citation type="journal article" date="2015" name="Data Brief">
        <title>Shoot transcriptome of the giant reed, Arundo donax.</title>
        <authorList>
            <person name="Barrero R.A."/>
            <person name="Guerrero F.D."/>
            <person name="Moolhuijzen P."/>
            <person name="Goolsby J.A."/>
            <person name="Tidwell J."/>
            <person name="Bellgard S.E."/>
            <person name="Bellgard M.I."/>
        </authorList>
    </citation>
    <scope>NUCLEOTIDE SEQUENCE</scope>
    <source>
        <tissue evidence="1">Shoot tissue taken approximately 20 cm above the soil surface</tissue>
    </source>
</reference>
<dbReference type="EMBL" id="GBRH01197966">
    <property type="protein sequence ID" value="JAD99929.1"/>
    <property type="molecule type" value="Transcribed_RNA"/>
</dbReference>
<protein>
    <submittedName>
        <fullName evidence="1">Uncharacterized protein</fullName>
    </submittedName>
</protein>
<proteinExistence type="predicted"/>
<organism evidence="1">
    <name type="scientific">Arundo donax</name>
    <name type="common">Giant reed</name>
    <name type="synonym">Donax arundinaceus</name>
    <dbReference type="NCBI Taxonomy" id="35708"/>
    <lineage>
        <taxon>Eukaryota</taxon>
        <taxon>Viridiplantae</taxon>
        <taxon>Streptophyta</taxon>
        <taxon>Embryophyta</taxon>
        <taxon>Tracheophyta</taxon>
        <taxon>Spermatophyta</taxon>
        <taxon>Magnoliopsida</taxon>
        <taxon>Liliopsida</taxon>
        <taxon>Poales</taxon>
        <taxon>Poaceae</taxon>
        <taxon>PACMAD clade</taxon>
        <taxon>Arundinoideae</taxon>
        <taxon>Arundineae</taxon>
        <taxon>Arundo</taxon>
    </lineage>
</organism>
<name>A0A0A9EGP1_ARUDO</name>
<reference evidence="1" key="1">
    <citation type="submission" date="2014-09" db="EMBL/GenBank/DDBJ databases">
        <authorList>
            <person name="Magalhaes I.L.F."/>
            <person name="Oliveira U."/>
            <person name="Santos F.R."/>
            <person name="Vidigal T.H.D.A."/>
            <person name="Brescovit A.D."/>
            <person name="Santos A.J."/>
        </authorList>
    </citation>
    <scope>NUCLEOTIDE SEQUENCE</scope>
    <source>
        <tissue evidence="1">Shoot tissue taken approximately 20 cm above the soil surface</tissue>
    </source>
</reference>